<feature type="coiled-coil region" evidence="1">
    <location>
        <begin position="497"/>
        <end position="524"/>
    </location>
</feature>
<evidence type="ECO:0000313" key="3">
    <source>
        <dbReference type="Proteomes" id="UP000683925"/>
    </source>
</evidence>
<evidence type="ECO:0000256" key="1">
    <source>
        <dbReference type="SAM" id="Coils"/>
    </source>
</evidence>
<dbReference type="EMBL" id="CAJJDP010000026">
    <property type="protein sequence ID" value="CAD8152216.1"/>
    <property type="molecule type" value="Genomic_DNA"/>
</dbReference>
<dbReference type="Proteomes" id="UP000683925">
    <property type="component" value="Unassembled WGS sequence"/>
</dbReference>
<reference evidence="2" key="1">
    <citation type="submission" date="2021-01" db="EMBL/GenBank/DDBJ databases">
        <authorList>
            <consortium name="Genoscope - CEA"/>
            <person name="William W."/>
        </authorList>
    </citation>
    <scope>NUCLEOTIDE SEQUENCE</scope>
</reference>
<dbReference type="AlphaFoldDB" id="A0A8S1TM38"/>
<sequence>MKYNLNIDGLKNNFSIFTRLLEDSLDCNIDLSITFHDSNDMTRGLIQELMNQRFLQVDKMVKINLNEYSQIVQEDKELEKSLKDHVRQKLSLNNDIEWIIDNNQIITELNCSQIVEEYLNKLFILQTQYKEYVDFLQTQRNVKTIRLNQERPLRGYKENFQSDMYDTYVIYGYKHFDISEIFKKQIFRIELNVKMFHIFTTYYVPKIKLWIEKYYYVYVEVDEDEEYIILYGPINLAKEAQEIIMKEFKQLQLYHGIIKSEGLTEEQFQFLEVHEFLKESFFQNYQVSKQSSAILDQLEESLKDIKSMAFQAAIFAEFKDGGLDGSCVLCSNFQIDKMRVEEILESEVQKLASINKNGNCVGYFQIVYGMMLSANLKQKLNDHLKVIKEEIHNQNYINYLLMQDFSDLQNYEMQFKVKLDSNNEKFFVTGKQDQIKKFIENLQNIITSKIDIIDYYQYKNNFNIRAAMIDYKERYDQIIAQNDCVVEANLLNTRIKLSGKQMYVAQLKQQLQQLEQDIQSNKIQKQISIDIPKGINFSLLLKNIQQKYPSIDLVAGACDEVNIAQIYSFRRKQTRIKICNGSPKGLFEIQAELLKLDKALFIIPIEKVHLELQKPSLLWEHELIQQRQIDTKQIKETKYYKLNTYSTEITQTNVNVNSKDKKKKPKTETIEYFICQVYYKNYAKPENFIHYFDKESLNNSLDKLVNQFQVIKPNQIYISCQNDKGQNYQQIIDYVIKESYPKVTIFFLMSQAENMESLKQDLLKDFDEEENQRLKITQHFTIFGSIQDKIQSIIEDLNNIQ</sequence>
<dbReference type="OrthoDB" id="305965at2759"/>
<dbReference type="OMA" id="QTRIKIC"/>
<proteinExistence type="predicted"/>
<name>A0A8S1TM38_PAROT</name>
<gene>
    <name evidence="2" type="ORF">POCTA_138.1.T0260137</name>
</gene>
<keyword evidence="3" id="KW-1185">Reference proteome</keyword>
<accession>A0A8S1TM38</accession>
<comment type="caution">
    <text evidence="2">The sequence shown here is derived from an EMBL/GenBank/DDBJ whole genome shotgun (WGS) entry which is preliminary data.</text>
</comment>
<evidence type="ECO:0000313" key="2">
    <source>
        <dbReference type="EMBL" id="CAD8152216.1"/>
    </source>
</evidence>
<protein>
    <submittedName>
        <fullName evidence="2">Uncharacterized protein</fullName>
    </submittedName>
</protein>
<organism evidence="2 3">
    <name type="scientific">Paramecium octaurelia</name>
    <dbReference type="NCBI Taxonomy" id="43137"/>
    <lineage>
        <taxon>Eukaryota</taxon>
        <taxon>Sar</taxon>
        <taxon>Alveolata</taxon>
        <taxon>Ciliophora</taxon>
        <taxon>Intramacronucleata</taxon>
        <taxon>Oligohymenophorea</taxon>
        <taxon>Peniculida</taxon>
        <taxon>Parameciidae</taxon>
        <taxon>Paramecium</taxon>
    </lineage>
</organism>
<keyword evidence="1" id="KW-0175">Coiled coil</keyword>